<evidence type="ECO:0000313" key="9">
    <source>
        <dbReference type="EMBL" id="MFD1016921.1"/>
    </source>
</evidence>
<dbReference type="EC" id="2.7.13.3" evidence="2"/>
<evidence type="ECO:0000256" key="1">
    <source>
        <dbReference type="ARBA" id="ARBA00000085"/>
    </source>
</evidence>
<name>A0ABW3KSY5_9FLAO</name>
<keyword evidence="4" id="KW-0418">Kinase</keyword>
<gene>
    <name evidence="9" type="ORF">ACFQ13_13420</name>
</gene>
<keyword evidence="10" id="KW-1185">Reference proteome</keyword>
<dbReference type="PANTHER" id="PTHR24421:SF10">
    <property type="entry name" value="NITRATE_NITRITE SENSOR PROTEIN NARQ"/>
    <property type="match status" value="1"/>
</dbReference>
<keyword evidence="5" id="KW-0902">Two-component regulatory system</keyword>
<dbReference type="Gene3D" id="3.30.565.10">
    <property type="entry name" value="Histidine kinase-like ATPase, C-terminal domain"/>
    <property type="match status" value="1"/>
</dbReference>
<comment type="caution">
    <text evidence="9">The sequence shown here is derived from an EMBL/GenBank/DDBJ whole genome shotgun (WGS) entry which is preliminary data.</text>
</comment>
<keyword evidence="7" id="KW-1133">Transmembrane helix</keyword>
<dbReference type="SUPFAM" id="SSF81901">
    <property type="entry name" value="HCP-like"/>
    <property type="match status" value="1"/>
</dbReference>
<keyword evidence="7" id="KW-0472">Membrane</keyword>
<proteinExistence type="predicted"/>
<dbReference type="GO" id="GO:0005524">
    <property type="term" value="F:ATP binding"/>
    <property type="evidence" value="ECO:0007669"/>
    <property type="project" value="UniProtKB-KW"/>
</dbReference>
<keyword evidence="9" id="KW-0067">ATP-binding</keyword>
<dbReference type="PROSITE" id="PS50005">
    <property type="entry name" value="TPR"/>
    <property type="match status" value="1"/>
</dbReference>
<dbReference type="SUPFAM" id="SSF55874">
    <property type="entry name" value="ATPase domain of HSP90 chaperone/DNA topoisomerase II/histidine kinase"/>
    <property type="match status" value="1"/>
</dbReference>
<evidence type="ECO:0000256" key="6">
    <source>
        <dbReference type="PROSITE-ProRule" id="PRU00339"/>
    </source>
</evidence>
<evidence type="ECO:0000313" key="10">
    <source>
        <dbReference type="Proteomes" id="UP001597086"/>
    </source>
</evidence>
<dbReference type="SUPFAM" id="SSF48452">
    <property type="entry name" value="TPR-like"/>
    <property type="match status" value="1"/>
</dbReference>
<sequence length="680" mass="78928">MKKYLFFLLTMFLFISCKEEVYTNEEPPLPKEVDYLFKVAYNNFLTLETREAAINKIESYLNKRKNDSTKRKNYLKVANRYYSISDIKGEYKSAFIALKLATQAKDTFIIARSYMYIGDNFLKLNKKDSAFYYNYKASTYFPVTKDKNTQRSALSNLSLILKSVKDYTKSEKYAVEALKIVDDDNNFLAKYGVYNTLGKLFSETKKYDLAFDYYNRALKSTDHFNEKQKTYQLRLKSQSLLNIAILKMDQGLYREAETYYEQTDNLGVLAKQNPFNYAYLLENWAYNRHKLNKNGVMALFNKALRVHDSIDSPSRSTGELLLANYYKDINNNDSAFYFAQKAYHTTKKNGQLGEELQAIHLMAQTDSLTKAEQWYETYLTLQDSITLSERNQQEKFALIEFNTENLIKEKQSAEKQRDKADKGFWVATLLSVLIIVISVMVYINRARKLKNKELVLAQKELEANESLYNLMLEEQFKIEQGKHFEKKRMSQELHDGILGKLSGIRLNLFVLNKRKDVDTVEKCLPYIKSLHDVEKEIRAISHNLSEDLFSDQVNFTKMISGLFENITGDSKLKLNLYFDELIDWKVVSNATKIEVYRILQEGLHNIKKHAKANTVIVKMAQTDTHIVIELIDDGVGFSNTTKPKGIGLKNMKDRAGKIKAELKIESQRNMGTTLSIFISK</sequence>
<reference evidence="10" key="1">
    <citation type="journal article" date="2019" name="Int. J. Syst. Evol. Microbiol.">
        <title>The Global Catalogue of Microorganisms (GCM) 10K type strain sequencing project: providing services to taxonomists for standard genome sequencing and annotation.</title>
        <authorList>
            <consortium name="The Broad Institute Genomics Platform"/>
            <consortium name="The Broad Institute Genome Sequencing Center for Infectious Disease"/>
            <person name="Wu L."/>
            <person name="Ma J."/>
        </authorList>
    </citation>
    <scope>NUCLEOTIDE SEQUENCE [LARGE SCALE GENOMIC DNA]</scope>
    <source>
        <strain evidence="10">CCUG 56098</strain>
    </source>
</reference>
<keyword evidence="6" id="KW-0802">TPR repeat</keyword>
<dbReference type="CDD" id="cd16917">
    <property type="entry name" value="HATPase_UhpB-NarQ-NarX-like"/>
    <property type="match status" value="1"/>
</dbReference>
<dbReference type="PROSITE" id="PS51257">
    <property type="entry name" value="PROKAR_LIPOPROTEIN"/>
    <property type="match status" value="1"/>
</dbReference>
<keyword evidence="7" id="KW-0812">Transmembrane</keyword>
<evidence type="ECO:0000256" key="2">
    <source>
        <dbReference type="ARBA" id="ARBA00012438"/>
    </source>
</evidence>
<evidence type="ECO:0000256" key="3">
    <source>
        <dbReference type="ARBA" id="ARBA00022679"/>
    </source>
</evidence>
<dbReference type="Pfam" id="PF02518">
    <property type="entry name" value="HATPase_c"/>
    <property type="match status" value="1"/>
</dbReference>
<dbReference type="InterPro" id="IPR011990">
    <property type="entry name" value="TPR-like_helical_dom_sf"/>
</dbReference>
<organism evidence="9 10">
    <name type="scientific">Winogradskyella rapida</name>
    <dbReference type="NCBI Taxonomy" id="549701"/>
    <lineage>
        <taxon>Bacteria</taxon>
        <taxon>Pseudomonadati</taxon>
        <taxon>Bacteroidota</taxon>
        <taxon>Flavobacteriia</taxon>
        <taxon>Flavobacteriales</taxon>
        <taxon>Flavobacteriaceae</taxon>
        <taxon>Winogradskyella</taxon>
    </lineage>
</organism>
<dbReference type="Proteomes" id="UP001597086">
    <property type="component" value="Unassembled WGS sequence"/>
</dbReference>
<evidence type="ECO:0000256" key="4">
    <source>
        <dbReference type="ARBA" id="ARBA00022777"/>
    </source>
</evidence>
<comment type="catalytic activity">
    <reaction evidence="1">
        <text>ATP + protein L-histidine = ADP + protein N-phospho-L-histidine.</text>
        <dbReference type="EC" id="2.7.13.3"/>
    </reaction>
</comment>
<evidence type="ECO:0000256" key="5">
    <source>
        <dbReference type="ARBA" id="ARBA00023012"/>
    </source>
</evidence>
<dbReference type="InterPro" id="IPR019734">
    <property type="entry name" value="TPR_rpt"/>
</dbReference>
<dbReference type="Gene3D" id="1.25.40.10">
    <property type="entry name" value="Tetratricopeptide repeat domain"/>
    <property type="match status" value="2"/>
</dbReference>
<keyword evidence="3" id="KW-0808">Transferase</keyword>
<dbReference type="RefSeq" id="WP_386118183.1">
    <property type="nucleotide sequence ID" value="NZ_JBHTKM010000063.1"/>
</dbReference>
<protein>
    <recommendedName>
        <fullName evidence="2">histidine kinase</fullName>
        <ecNumber evidence="2">2.7.13.3</ecNumber>
    </recommendedName>
</protein>
<dbReference type="InterPro" id="IPR003594">
    <property type="entry name" value="HATPase_dom"/>
</dbReference>
<dbReference type="InterPro" id="IPR036890">
    <property type="entry name" value="HATPase_C_sf"/>
</dbReference>
<dbReference type="PANTHER" id="PTHR24421">
    <property type="entry name" value="NITRATE/NITRITE SENSOR PROTEIN NARX-RELATED"/>
    <property type="match status" value="1"/>
</dbReference>
<dbReference type="EMBL" id="JBHTKM010000063">
    <property type="protein sequence ID" value="MFD1016921.1"/>
    <property type="molecule type" value="Genomic_DNA"/>
</dbReference>
<dbReference type="SMART" id="SM00028">
    <property type="entry name" value="TPR"/>
    <property type="match status" value="3"/>
</dbReference>
<keyword evidence="9" id="KW-0547">Nucleotide-binding</keyword>
<evidence type="ECO:0000259" key="8">
    <source>
        <dbReference type="Pfam" id="PF02518"/>
    </source>
</evidence>
<feature type="transmembrane region" description="Helical" evidence="7">
    <location>
        <begin position="424"/>
        <end position="443"/>
    </location>
</feature>
<feature type="repeat" description="TPR" evidence="6">
    <location>
        <begin position="191"/>
        <end position="224"/>
    </location>
</feature>
<dbReference type="InterPro" id="IPR050482">
    <property type="entry name" value="Sensor_HK_TwoCompSys"/>
</dbReference>
<evidence type="ECO:0000256" key="7">
    <source>
        <dbReference type="SAM" id="Phobius"/>
    </source>
</evidence>
<feature type="domain" description="Histidine kinase/HSP90-like ATPase" evidence="8">
    <location>
        <begin position="593"/>
        <end position="678"/>
    </location>
</feature>
<accession>A0ABW3KSY5</accession>